<dbReference type="OrthoDB" id="5405745at2759"/>
<dbReference type="PANTHER" id="PTHR39142">
    <property type="entry name" value="MID1P"/>
    <property type="match status" value="1"/>
</dbReference>
<keyword evidence="3" id="KW-0732">Signal</keyword>
<evidence type="ECO:0000313" key="5">
    <source>
        <dbReference type="Proteomes" id="UP000799440"/>
    </source>
</evidence>
<feature type="chain" id="PRO_5025518828" description="FZ domain-containing protein" evidence="3">
    <location>
        <begin position="37"/>
        <end position="642"/>
    </location>
</feature>
<evidence type="ECO:0008006" key="6">
    <source>
        <dbReference type="Google" id="ProtNLM"/>
    </source>
</evidence>
<feature type="signal peptide" evidence="3">
    <location>
        <begin position="1"/>
        <end position="36"/>
    </location>
</feature>
<evidence type="ECO:0000256" key="2">
    <source>
        <dbReference type="SAM" id="Phobius"/>
    </source>
</evidence>
<feature type="region of interest" description="Disordered" evidence="1">
    <location>
        <begin position="123"/>
        <end position="153"/>
    </location>
</feature>
<feature type="region of interest" description="Disordered" evidence="1">
    <location>
        <begin position="187"/>
        <end position="208"/>
    </location>
</feature>
<dbReference type="InterPro" id="IPR024338">
    <property type="entry name" value="MID1/Yam8"/>
</dbReference>
<keyword evidence="2" id="KW-1133">Transmembrane helix</keyword>
<proteinExistence type="predicted"/>
<keyword evidence="2" id="KW-0812">Transmembrane</keyword>
<evidence type="ECO:0000313" key="4">
    <source>
        <dbReference type="EMBL" id="KAF2742993.1"/>
    </source>
</evidence>
<dbReference type="Proteomes" id="UP000799440">
    <property type="component" value="Unassembled WGS sequence"/>
</dbReference>
<dbReference type="Pfam" id="PF12929">
    <property type="entry name" value="Mid1"/>
    <property type="match status" value="1"/>
</dbReference>
<feature type="transmembrane region" description="Helical" evidence="2">
    <location>
        <begin position="624"/>
        <end position="641"/>
    </location>
</feature>
<dbReference type="AlphaFoldDB" id="A0A6A6UZ24"/>
<dbReference type="Gene3D" id="1.10.2000.10">
    <property type="entry name" value="Frizzled cysteine-rich domain"/>
    <property type="match status" value="1"/>
</dbReference>
<protein>
    <recommendedName>
        <fullName evidence="6">FZ domain-containing protein</fullName>
    </recommendedName>
</protein>
<sequence length="642" mass="70921">MRRPNTSPSWRLPPLLLALYIVIVINLLESPCLVHAAELPFDIDSTPIHPIHERAQVTPLAALEISTGEGLQETEGYVGDFAYFERELVGRAPEGVATLKDGEKMDMEAEPGTVSYFVLERSETGDNDEKDEANVSNEADPGHSVAENGSIDRRQEQEQTIYISVNTCRQPLPDVGFVSDLPPQLTLYVSTSPDNPKPGPDAKDDLAAQPVPLNNGSTVLNITASPTTSIYIGVEAPSLSPGWKGTFRFEVAVSTTSYYHSYRGDEPFLFMIDTDSESALFITHNITYDTSLARQWADLEPDKIPFQMYVFPENAWGAEGLRRSFCGIREAFNVNNSAIKVERSMTTRYGADLPKAQFHVQGLERNKNYTGFLLTDGTDKFPDASRAVQETLGISRGGRVWKQFQWKTKADDSCQVIYNLPFCNNIAYAVPSSPKFASNSSALAKLYDDQARSYYDNFSKSLAQIPCNTTATAQYSLARTCDDCARDYKTWLCSVLMPRCESISTPDPWLQVRNLGALAPEARIPGLNVSGEERRRWATRQSRNKLIDEEVKPGPYKELLPCEDLCFDIVRSCPAMLGFQCPAEGMRGSQYGKRAGEGEKGRLMCNFPGAVVDLNTVRGAGTRVGVGLGMIVMLMGVLVVVV</sequence>
<dbReference type="GO" id="GO:0098703">
    <property type="term" value="P:calcium ion import across plasma membrane"/>
    <property type="evidence" value="ECO:0007669"/>
    <property type="project" value="InterPro"/>
</dbReference>
<evidence type="ECO:0000256" key="3">
    <source>
        <dbReference type="SAM" id="SignalP"/>
    </source>
</evidence>
<gene>
    <name evidence="4" type="ORF">M011DRAFT_411379</name>
</gene>
<accession>A0A6A6UZ24</accession>
<organism evidence="4 5">
    <name type="scientific">Sporormia fimetaria CBS 119925</name>
    <dbReference type="NCBI Taxonomy" id="1340428"/>
    <lineage>
        <taxon>Eukaryota</taxon>
        <taxon>Fungi</taxon>
        <taxon>Dikarya</taxon>
        <taxon>Ascomycota</taxon>
        <taxon>Pezizomycotina</taxon>
        <taxon>Dothideomycetes</taxon>
        <taxon>Pleosporomycetidae</taxon>
        <taxon>Pleosporales</taxon>
        <taxon>Sporormiaceae</taxon>
        <taxon>Sporormia</taxon>
    </lineage>
</organism>
<dbReference type="GO" id="GO:0005262">
    <property type="term" value="F:calcium channel activity"/>
    <property type="evidence" value="ECO:0007669"/>
    <property type="project" value="InterPro"/>
</dbReference>
<keyword evidence="5" id="KW-1185">Reference proteome</keyword>
<dbReference type="EMBL" id="MU006601">
    <property type="protein sequence ID" value="KAF2742993.1"/>
    <property type="molecule type" value="Genomic_DNA"/>
</dbReference>
<dbReference type="InterPro" id="IPR036790">
    <property type="entry name" value="Frizzled_dom_sf"/>
</dbReference>
<reference evidence="4" key="1">
    <citation type="journal article" date="2020" name="Stud. Mycol.">
        <title>101 Dothideomycetes genomes: a test case for predicting lifestyles and emergence of pathogens.</title>
        <authorList>
            <person name="Haridas S."/>
            <person name="Albert R."/>
            <person name="Binder M."/>
            <person name="Bloem J."/>
            <person name="Labutti K."/>
            <person name="Salamov A."/>
            <person name="Andreopoulos B."/>
            <person name="Baker S."/>
            <person name="Barry K."/>
            <person name="Bills G."/>
            <person name="Bluhm B."/>
            <person name="Cannon C."/>
            <person name="Castanera R."/>
            <person name="Culley D."/>
            <person name="Daum C."/>
            <person name="Ezra D."/>
            <person name="Gonzalez J."/>
            <person name="Henrissat B."/>
            <person name="Kuo A."/>
            <person name="Liang C."/>
            <person name="Lipzen A."/>
            <person name="Lutzoni F."/>
            <person name="Magnuson J."/>
            <person name="Mondo S."/>
            <person name="Nolan M."/>
            <person name="Ohm R."/>
            <person name="Pangilinan J."/>
            <person name="Park H.-J."/>
            <person name="Ramirez L."/>
            <person name="Alfaro M."/>
            <person name="Sun H."/>
            <person name="Tritt A."/>
            <person name="Yoshinaga Y."/>
            <person name="Zwiers L.-H."/>
            <person name="Turgeon B."/>
            <person name="Goodwin S."/>
            <person name="Spatafora J."/>
            <person name="Crous P."/>
            <person name="Grigoriev I."/>
        </authorList>
    </citation>
    <scope>NUCLEOTIDE SEQUENCE</scope>
    <source>
        <strain evidence="4">CBS 119925</strain>
    </source>
</reference>
<keyword evidence="2" id="KW-0472">Membrane</keyword>
<name>A0A6A6UZ24_9PLEO</name>
<dbReference type="PANTHER" id="PTHR39142:SF1">
    <property type="entry name" value="AEL197CP"/>
    <property type="match status" value="1"/>
</dbReference>
<evidence type="ECO:0000256" key="1">
    <source>
        <dbReference type="SAM" id="MobiDB-lite"/>
    </source>
</evidence>